<name>A0A1K1SQF3_9BACT</name>
<gene>
    <name evidence="1" type="ORF">SAMN05661012_05889</name>
    <name evidence="2" type="ORF">SR876_18255</name>
</gene>
<sequence>MKAICKNIHILIFGIISLFSCETNHQNLLTNNETDSTTKPVTIDTTISNMNVDSIQKKESLRLQIRAFNDINFGVECFSSEQYPGFTDIPYGGQSISNTDFHYESIDCDSKL</sequence>
<dbReference type="EMBL" id="CP140154">
    <property type="protein sequence ID" value="WQG86864.1"/>
    <property type="molecule type" value="Genomic_DNA"/>
</dbReference>
<keyword evidence="4" id="KW-1185">Reference proteome</keyword>
<protein>
    <submittedName>
        <fullName evidence="1">Uncharacterized protein</fullName>
    </submittedName>
</protein>
<evidence type="ECO:0000313" key="2">
    <source>
        <dbReference type="EMBL" id="WQG86864.1"/>
    </source>
</evidence>
<reference evidence="1 3" key="1">
    <citation type="submission" date="2016-11" db="EMBL/GenBank/DDBJ databases">
        <authorList>
            <person name="Jaros S."/>
            <person name="Januszkiewicz K."/>
            <person name="Wedrychowicz H."/>
        </authorList>
    </citation>
    <scope>NUCLEOTIDE SEQUENCE [LARGE SCALE GENOMIC DNA]</scope>
    <source>
        <strain evidence="1 3">DSM 784</strain>
    </source>
</reference>
<evidence type="ECO:0000313" key="3">
    <source>
        <dbReference type="Proteomes" id="UP000183788"/>
    </source>
</evidence>
<evidence type="ECO:0000313" key="4">
    <source>
        <dbReference type="Proteomes" id="UP001326715"/>
    </source>
</evidence>
<evidence type="ECO:0000313" key="1">
    <source>
        <dbReference type="EMBL" id="SFW86460.1"/>
    </source>
</evidence>
<dbReference type="RefSeq" id="WP_072365313.1">
    <property type="nucleotide sequence ID" value="NZ_CP139972.1"/>
</dbReference>
<dbReference type="Proteomes" id="UP000183788">
    <property type="component" value="Unassembled WGS sequence"/>
</dbReference>
<dbReference type="EMBL" id="FPIZ01000029">
    <property type="protein sequence ID" value="SFW86460.1"/>
    <property type="molecule type" value="Genomic_DNA"/>
</dbReference>
<reference evidence="2 4" key="2">
    <citation type="submission" date="2023-11" db="EMBL/GenBank/DDBJ databases">
        <title>MicrobeMod: A computational toolkit for identifying prokaryotic methylation and restriction-modification with nanopore sequencing.</title>
        <authorList>
            <person name="Crits-Christoph A."/>
            <person name="Kang S.C."/>
            <person name="Lee H."/>
            <person name="Ostrov N."/>
        </authorList>
    </citation>
    <scope>NUCLEOTIDE SEQUENCE [LARGE SCALE GENOMIC DNA]</scope>
    <source>
        <strain evidence="2 4">ATCC 23090</strain>
    </source>
</reference>
<organism evidence="1 3">
    <name type="scientific">Chitinophaga sancti</name>
    <dbReference type="NCBI Taxonomy" id="1004"/>
    <lineage>
        <taxon>Bacteria</taxon>
        <taxon>Pseudomonadati</taxon>
        <taxon>Bacteroidota</taxon>
        <taxon>Chitinophagia</taxon>
        <taxon>Chitinophagales</taxon>
        <taxon>Chitinophagaceae</taxon>
        <taxon>Chitinophaga</taxon>
    </lineage>
</organism>
<dbReference type="PROSITE" id="PS51257">
    <property type="entry name" value="PROKAR_LIPOPROTEIN"/>
    <property type="match status" value="1"/>
</dbReference>
<dbReference type="Proteomes" id="UP001326715">
    <property type="component" value="Chromosome"/>
</dbReference>
<accession>A0A1K1SQF3</accession>
<proteinExistence type="predicted"/>
<dbReference type="AlphaFoldDB" id="A0A1K1SQF3"/>